<evidence type="ECO:0000256" key="3">
    <source>
        <dbReference type="ARBA" id="ARBA00023134"/>
    </source>
</evidence>
<name>A0A1V0SGK1_9VIRU</name>
<evidence type="ECO:0000259" key="4">
    <source>
        <dbReference type="PROSITE" id="PS51722"/>
    </source>
</evidence>
<reference evidence="5" key="1">
    <citation type="journal article" date="2017" name="Science">
        <title>Giant viruses with an expanded complement of translation system components.</title>
        <authorList>
            <person name="Schulz F."/>
            <person name="Yutin N."/>
            <person name="Ivanova N.N."/>
            <person name="Ortega D.R."/>
            <person name="Lee T.K."/>
            <person name="Vierheilig J."/>
            <person name="Daims H."/>
            <person name="Horn M."/>
            <person name="Wagner M."/>
            <person name="Jensen G.J."/>
            <person name="Kyrpides N.C."/>
            <person name="Koonin E.V."/>
            <person name="Woyke T."/>
        </authorList>
    </citation>
    <scope>NUCLEOTIDE SEQUENCE</scope>
    <source>
        <strain evidence="5">HKV1</strain>
    </source>
</reference>
<proteinExistence type="predicted"/>
<dbReference type="Gene3D" id="2.40.30.10">
    <property type="entry name" value="Translation factors"/>
    <property type="match status" value="1"/>
</dbReference>
<dbReference type="InterPro" id="IPR027417">
    <property type="entry name" value="P-loop_NTPase"/>
</dbReference>
<evidence type="ECO:0000313" key="5">
    <source>
        <dbReference type="EMBL" id="ARF10849.1"/>
    </source>
</evidence>
<keyword evidence="2" id="KW-0648">Protein biosynthesis</keyword>
<sequence length="419" mass="46501">MELQPTINIGVIGSVSNGKSTLVKKITGITTQKYLSEQIKNITIKLGYANAKIYKCQKCPRPSCYQSFNSNVFNAKCKICDEDMLLIKHVSFIDCPGHNHLLETMLNGTCIMDCTMLIESVGNKIIPTMQTIEHVKATNILQVPNILTCINKIDLVDKNAAKLAINKLDDFLSEYSITGNIVPVSANMEWNIDVLCEYICLYAKEPEHDLEQIPKMLVIRSFNVNKPNTNFQDLVGGVIGGSIVKGKFEIGDKVCLLPGLVYDNLEYKPIISKIVSINSENNILTKAIPGGLLGIGLDIDPALTVNDRMSGQIMFLENNMDNHSVYKYLGIKLKPINEDYKSLKKGDKVSINHCGNNIEATIDKINNLSMLLNINKLICIDNNDKITISKVRNNNENNTGIIYGMAILIPKYCVLAKAI</sequence>
<dbReference type="InterPro" id="IPR000795">
    <property type="entry name" value="T_Tr_GTP-bd_dom"/>
</dbReference>
<feature type="domain" description="Tr-type G" evidence="4">
    <location>
        <begin position="4"/>
        <end position="207"/>
    </location>
</feature>
<dbReference type="Pfam" id="PF00009">
    <property type="entry name" value="GTP_EFTU"/>
    <property type="match status" value="1"/>
</dbReference>
<dbReference type="SUPFAM" id="SSF50447">
    <property type="entry name" value="Translation proteins"/>
    <property type="match status" value="1"/>
</dbReference>
<dbReference type="Gene3D" id="3.40.50.300">
    <property type="entry name" value="P-loop containing nucleotide triphosphate hydrolases"/>
    <property type="match status" value="1"/>
</dbReference>
<evidence type="ECO:0000256" key="2">
    <source>
        <dbReference type="ARBA" id="ARBA00022917"/>
    </source>
</evidence>
<evidence type="ECO:0000256" key="1">
    <source>
        <dbReference type="ARBA" id="ARBA00022741"/>
    </source>
</evidence>
<dbReference type="InterPro" id="IPR044127">
    <property type="entry name" value="eIF2g_dom_2"/>
</dbReference>
<dbReference type="GO" id="GO:0000049">
    <property type="term" value="F:tRNA binding"/>
    <property type="evidence" value="ECO:0007669"/>
    <property type="project" value="InterPro"/>
</dbReference>
<dbReference type="PRINTS" id="PR00315">
    <property type="entry name" value="ELONGATNFCT"/>
</dbReference>
<dbReference type="PANTHER" id="PTHR42854:SF3">
    <property type="entry name" value="EUKARYOTIC TRANSLATION INITIATION FACTOR 2 SUBUNIT 3-RELATED"/>
    <property type="match status" value="1"/>
</dbReference>
<keyword evidence="3" id="KW-0342">GTP-binding</keyword>
<dbReference type="GO" id="GO:0005525">
    <property type="term" value="F:GTP binding"/>
    <property type="evidence" value="ECO:0007669"/>
    <property type="project" value="UniProtKB-KW"/>
</dbReference>
<dbReference type="GO" id="GO:0003924">
    <property type="term" value="F:GTPase activity"/>
    <property type="evidence" value="ECO:0007669"/>
    <property type="project" value="InterPro"/>
</dbReference>
<keyword evidence="1" id="KW-0547">Nucleotide-binding</keyword>
<accession>A0A1V0SGK1</accession>
<dbReference type="PANTHER" id="PTHR42854">
    <property type="entry name" value="EUKARYOTIC TRANSLATION INITIATION FACTOR 2 SUBUNIT 3 FAMILY MEMBER"/>
    <property type="match status" value="1"/>
</dbReference>
<organism evidence="5">
    <name type="scientific">Hokovirus HKV1</name>
    <dbReference type="NCBI Taxonomy" id="1977638"/>
    <lineage>
        <taxon>Viruses</taxon>
        <taxon>Varidnaviria</taxon>
        <taxon>Bamfordvirae</taxon>
        <taxon>Nucleocytoviricota</taxon>
        <taxon>Megaviricetes</taxon>
        <taxon>Imitervirales</taxon>
        <taxon>Mimiviridae</taxon>
        <taxon>Klosneuvirinae</taxon>
        <taxon>Hokovirus</taxon>
    </lineage>
</organism>
<dbReference type="PROSITE" id="PS51722">
    <property type="entry name" value="G_TR_2"/>
    <property type="match status" value="1"/>
</dbReference>
<dbReference type="CDD" id="cd03688">
    <property type="entry name" value="eIF2_gamma_II"/>
    <property type="match status" value="1"/>
</dbReference>
<dbReference type="EMBL" id="KY684105">
    <property type="protein sequence ID" value="ARF10849.1"/>
    <property type="molecule type" value="Genomic_DNA"/>
</dbReference>
<dbReference type="InterPro" id="IPR050543">
    <property type="entry name" value="eIF2G"/>
</dbReference>
<gene>
    <name evidence="5" type="ORF">Hokovirus_3_122</name>
</gene>
<protein>
    <submittedName>
        <fullName evidence="5">Eukaryotic translation initiation factor 2 gamma subunit</fullName>
    </submittedName>
</protein>
<dbReference type="InterPro" id="IPR009000">
    <property type="entry name" value="Transl_B-barrel_sf"/>
</dbReference>
<keyword evidence="5" id="KW-0396">Initiation factor</keyword>
<dbReference type="SUPFAM" id="SSF52540">
    <property type="entry name" value="P-loop containing nucleoside triphosphate hydrolases"/>
    <property type="match status" value="1"/>
</dbReference>
<dbReference type="NCBIfam" id="NF003077">
    <property type="entry name" value="PRK04000.1"/>
    <property type="match status" value="1"/>
</dbReference>